<accession>A0A644WCW6</accession>
<gene>
    <name evidence="7" type="ORF">SDC9_47905</name>
</gene>
<sequence>MILKAQPLSYNILFFCYPERKYIMDFEQNLLIELKRGNKEAFTLLFRKYYKDLVLFGGSILRDKVKCEDIVQNIFLKLWTERESIEIEKSLKSFLIRSVQNSCLDELRHKHVVRDHELYVQTFNYFDCLDTENYVLFSELQDKLAVALEVIPDTYREAFQMNRFEGLKYKEIAEKLQVSERTVEVRISKAISMLRNHLKEYLLVILALLNS</sequence>
<evidence type="ECO:0000259" key="6">
    <source>
        <dbReference type="Pfam" id="PF08281"/>
    </source>
</evidence>
<protein>
    <recommendedName>
        <fullName evidence="8">ECF RNA polymerase sigma factor SigW</fullName>
    </recommendedName>
</protein>
<evidence type="ECO:0000256" key="1">
    <source>
        <dbReference type="ARBA" id="ARBA00010641"/>
    </source>
</evidence>
<dbReference type="NCBIfam" id="TIGR02937">
    <property type="entry name" value="sigma70-ECF"/>
    <property type="match status" value="1"/>
</dbReference>
<keyword evidence="4" id="KW-0804">Transcription</keyword>
<evidence type="ECO:0008006" key="8">
    <source>
        <dbReference type="Google" id="ProtNLM"/>
    </source>
</evidence>
<keyword evidence="3" id="KW-0731">Sigma factor</keyword>
<feature type="domain" description="RNA polymerase sigma-70 region 2" evidence="5">
    <location>
        <begin position="45"/>
        <end position="110"/>
    </location>
</feature>
<dbReference type="GO" id="GO:0006352">
    <property type="term" value="P:DNA-templated transcription initiation"/>
    <property type="evidence" value="ECO:0007669"/>
    <property type="project" value="InterPro"/>
</dbReference>
<dbReference type="InterPro" id="IPR013325">
    <property type="entry name" value="RNA_pol_sigma_r2"/>
</dbReference>
<dbReference type="EMBL" id="VSSQ01000813">
    <property type="protein sequence ID" value="MPM01665.1"/>
    <property type="molecule type" value="Genomic_DNA"/>
</dbReference>
<dbReference type="CDD" id="cd06171">
    <property type="entry name" value="Sigma70_r4"/>
    <property type="match status" value="1"/>
</dbReference>
<dbReference type="InterPro" id="IPR039425">
    <property type="entry name" value="RNA_pol_sigma-70-like"/>
</dbReference>
<comment type="caution">
    <text evidence="7">The sequence shown here is derived from an EMBL/GenBank/DDBJ whole genome shotgun (WGS) entry which is preliminary data.</text>
</comment>
<evidence type="ECO:0000256" key="3">
    <source>
        <dbReference type="ARBA" id="ARBA00023082"/>
    </source>
</evidence>
<feature type="domain" description="RNA polymerase sigma factor 70 region 4 type 2" evidence="6">
    <location>
        <begin position="143"/>
        <end position="192"/>
    </location>
</feature>
<dbReference type="AlphaFoldDB" id="A0A644WCW6"/>
<comment type="similarity">
    <text evidence="1">Belongs to the sigma-70 factor family. ECF subfamily.</text>
</comment>
<dbReference type="InterPro" id="IPR013324">
    <property type="entry name" value="RNA_pol_sigma_r3/r4-like"/>
</dbReference>
<organism evidence="7">
    <name type="scientific">bioreactor metagenome</name>
    <dbReference type="NCBI Taxonomy" id="1076179"/>
    <lineage>
        <taxon>unclassified sequences</taxon>
        <taxon>metagenomes</taxon>
        <taxon>ecological metagenomes</taxon>
    </lineage>
</organism>
<dbReference type="InterPro" id="IPR014327">
    <property type="entry name" value="RNA_pol_sigma70_bacteroid"/>
</dbReference>
<dbReference type="InterPro" id="IPR007627">
    <property type="entry name" value="RNA_pol_sigma70_r2"/>
</dbReference>
<dbReference type="SUPFAM" id="SSF88946">
    <property type="entry name" value="Sigma2 domain of RNA polymerase sigma factors"/>
    <property type="match status" value="1"/>
</dbReference>
<dbReference type="GO" id="GO:0003677">
    <property type="term" value="F:DNA binding"/>
    <property type="evidence" value="ECO:0007669"/>
    <property type="project" value="InterPro"/>
</dbReference>
<dbReference type="InterPro" id="IPR036388">
    <property type="entry name" value="WH-like_DNA-bd_sf"/>
</dbReference>
<dbReference type="Pfam" id="PF08281">
    <property type="entry name" value="Sigma70_r4_2"/>
    <property type="match status" value="1"/>
</dbReference>
<evidence type="ECO:0000256" key="2">
    <source>
        <dbReference type="ARBA" id="ARBA00023015"/>
    </source>
</evidence>
<proteinExistence type="inferred from homology"/>
<dbReference type="NCBIfam" id="TIGR02985">
    <property type="entry name" value="Sig70_bacteroi1"/>
    <property type="match status" value="1"/>
</dbReference>
<evidence type="ECO:0000256" key="4">
    <source>
        <dbReference type="ARBA" id="ARBA00023163"/>
    </source>
</evidence>
<dbReference type="PANTHER" id="PTHR43133:SF46">
    <property type="entry name" value="RNA POLYMERASE SIGMA-70 FACTOR ECF SUBFAMILY"/>
    <property type="match status" value="1"/>
</dbReference>
<dbReference type="InterPro" id="IPR013249">
    <property type="entry name" value="RNA_pol_sigma70_r4_t2"/>
</dbReference>
<dbReference type="SUPFAM" id="SSF88659">
    <property type="entry name" value="Sigma3 and sigma4 domains of RNA polymerase sigma factors"/>
    <property type="match status" value="1"/>
</dbReference>
<keyword evidence="2" id="KW-0805">Transcription regulation</keyword>
<dbReference type="Gene3D" id="1.10.1740.10">
    <property type="match status" value="1"/>
</dbReference>
<dbReference type="Pfam" id="PF04542">
    <property type="entry name" value="Sigma70_r2"/>
    <property type="match status" value="1"/>
</dbReference>
<dbReference type="GO" id="GO:0016987">
    <property type="term" value="F:sigma factor activity"/>
    <property type="evidence" value="ECO:0007669"/>
    <property type="project" value="UniProtKB-KW"/>
</dbReference>
<name>A0A644WCW6_9ZZZZ</name>
<evidence type="ECO:0000313" key="7">
    <source>
        <dbReference type="EMBL" id="MPM01665.1"/>
    </source>
</evidence>
<evidence type="ECO:0000259" key="5">
    <source>
        <dbReference type="Pfam" id="PF04542"/>
    </source>
</evidence>
<dbReference type="PANTHER" id="PTHR43133">
    <property type="entry name" value="RNA POLYMERASE ECF-TYPE SIGMA FACTO"/>
    <property type="match status" value="1"/>
</dbReference>
<dbReference type="InterPro" id="IPR014284">
    <property type="entry name" value="RNA_pol_sigma-70_dom"/>
</dbReference>
<reference evidence="7" key="1">
    <citation type="submission" date="2019-08" db="EMBL/GenBank/DDBJ databases">
        <authorList>
            <person name="Kucharzyk K."/>
            <person name="Murdoch R.W."/>
            <person name="Higgins S."/>
            <person name="Loffler F."/>
        </authorList>
    </citation>
    <scope>NUCLEOTIDE SEQUENCE</scope>
</reference>
<dbReference type="Gene3D" id="1.10.10.10">
    <property type="entry name" value="Winged helix-like DNA-binding domain superfamily/Winged helix DNA-binding domain"/>
    <property type="match status" value="1"/>
</dbReference>